<gene>
    <name evidence="8" type="ORF">GF068_41850</name>
</gene>
<keyword evidence="9" id="KW-1185">Reference proteome</keyword>
<dbReference type="GO" id="GO:0003677">
    <property type="term" value="F:DNA binding"/>
    <property type="evidence" value="ECO:0007669"/>
    <property type="project" value="InterPro"/>
</dbReference>
<dbReference type="GO" id="GO:0016787">
    <property type="term" value="F:hydrolase activity"/>
    <property type="evidence" value="ECO:0007669"/>
    <property type="project" value="UniProtKB-KW"/>
</dbReference>
<feature type="domain" description="Helicase ATP-binding" evidence="6">
    <location>
        <begin position="162"/>
        <end position="339"/>
    </location>
</feature>
<dbReference type="GO" id="GO:0004519">
    <property type="term" value="F:endonuclease activity"/>
    <property type="evidence" value="ECO:0007669"/>
    <property type="project" value="InterPro"/>
</dbReference>
<dbReference type="SMART" id="SM00507">
    <property type="entry name" value="HNHc"/>
    <property type="match status" value="1"/>
</dbReference>
<dbReference type="GO" id="GO:0008270">
    <property type="term" value="F:zinc ion binding"/>
    <property type="evidence" value="ECO:0007669"/>
    <property type="project" value="InterPro"/>
</dbReference>
<dbReference type="Gene3D" id="1.10.30.50">
    <property type="match status" value="1"/>
</dbReference>
<reference evidence="8 9" key="1">
    <citation type="submission" date="2019-10" db="EMBL/GenBank/DDBJ databases">
        <title>A soil myxobacterium in the family Polyangiaceae.</title>
        <authorList>
            <person name="Li Y."/>
            <person name="Wang J."/>
        </authorList>
    </citation>
    <scope>NUCLEOTIDE SEQUENCE [LARGE SCALE GENOMIC DNA]</scope>
    <source>
        <strain evidence="8 9">DSM 14734</strain>
    </source>
</reference>
<evidence type="ECO:0000256" key="4">
    <source>
        <dbReference type="ARBA" id="ARBA00022840"/>
    </source>
</evidence>
<dbReference type="OrthoDB" id="9803459at2"/>
<proteinExistence type="predicted"/>
<dbReference type="InterPro" id="IPR014001">
    <property type="entry name" value="Helicase_ATP-bd"/>
</dbReference>
<comment type="caution">
    <text evidence="8">The sequence shown here is derived from an EMBL/GenBank/DDBJ whole genome shotgun (WGS) entry which is preliminary data.</text>
</comment>
<keyword evidence="4" id="KW-0067">ATP-binding</keyword>
<dbReference type="SUPFAM" id="SSF52540">
    <property type="entry name" value="P-loop containing nucleoside triphosphate hydrolases"/>
    <property type="match status" value="1"/>
</dbReference>
<name>A0A6N7Q565_9BACT</name>
<dbReference type="PANTHER" id="PTHR11274">
    <property type="entry name" value="RAD25/XP-B DNA REPAIR HELICASE"/>
    <property type="match status" value="1"/>
</dbReference>
<dbReference type="EMBL" id="WJIE01000031">
    <property type="protein sequence ID" value="MRG98416.1"/>
    <property type="molecule type" value="Genomic_DNA"/>
</dbReference>
<dbReference type="Proteomes" id="UP000440224">
    <property type="component" value="Unassembled WGS sequence"/>
</dbReference>
<keyword evidence="2" id="KW-0378">Hydrolase</keyword>
<dbReference type="InterPro" id="IPR006935">
    <property type="entry name" value="Helicase/UvrB_N"/>
</dbReference>
<organism evidence="8 9">
    <name type="scientific">Polyangium spumosum</name>
    <dbReference type="NCBI Taxonomy" id="889282"/>
    <lineage>
        <taxon>Bacteria</taxon>
        <taxon>Pseudomonadati</taxon>
        <taxon>Myxococcota</taxon>
        <taxon>Polyangia</taxon>
        <taxon>Polyangiales</taxon>
        <taxon>Polyangiaceae</taxon>
        <taxon>Polyangium</taxon>
    </lineage>
</organism>
<dbReference type="InterPro" id="IPR003615">
    <property type="entry name" value="HNH_nuc"/>
</dbReference>
<evidence type="ECO:0000313" key="9">
    <source>
        <dbReference type="Proteomes" id="UP000440224"/>
    </source>
</evidence>
<keyword evidence="1" id="KW-0547">Nucleotide-binding</keyword>
<evidence type="ECO:0000256" key="5">
    <source>
        <dbReference type="SAM" id="MobiDB-lite"/>
    </source>
</evidence>
<dbReference type="Pfam" id="PF00271">
    <property type="entry name" value="Helicase_C"/>
    <property type="match status" value="1"/>
</dbReference>
<dbReference type="InterPro" id="IPR001650">
    <property type="entry name" value="Helicase_C-like"/>
</dbReference>
<dbReference type="InterPro" id="IPR050615">
    <property type="entry name" value="ATP-dep_DNA_Helicase"/>
</dbReference>
<evidence type="ECO:0000313" key="8">
    <source>
        <dbReference type="EMBL" id="MRG98416.1"/>
    </source>
</evidence>
<dbReference type="Pfam" id="PF04851">
    <property type="entry name" value="ResIII"/>
    <property type="match status" value="1"/>
</dbReference>
<evidence type="ECO:0000259" key="7">
    <source>
        <dbReference type="PROSITE" id="PS51194"/>
    </source>
</evidence>
<dbReference type="SMART" id="SM00487">
    <property type="entry name" value="DEXDc"/>
    <property type="match status" value="1"/>
</dbReference>
<feature type="region of interest" description="Disordered" evidence="5">
    <location>
        <begin position="1"/>
        <end position="20"/>
    </location>
</feature>
<dbReference type="Pfam" id="PF01844">
    <property type="entry name" value="HNH"/>
    <property type="match status" value="1"/>
</dbReference>
<evidence type="ECO:0000259" key="6">
    <source>
        <dbReference type="PROSITE" id="PS51192"/>
    </source>
</evidence>
<dbReference type="PANTHER" id="PTHR11274:SF0">
    <property type="entry name" value="GENERAL TRANSCRIPTION AND DNA REPAIR FACTOR IIH HELICASE SUBUNIT XPB"/>
    <property type="match status" value="1"/>
</dbReference>
<dbReference type="InterPro" id="IPR002711">
    <property type="entry name" value="HNH"/>
</dbReference>
<dbReference type="GO" id="GO:0004386">
    <property type="term" value="F:helicase activity"/>
    <property type="evidence" value="ECO:0007669"/>
    <property type="project" value="UniProtKB-KW"/>
</dbReference>
<dbReference type="Gene3D" id="3.40.50.300">
    <property type="entry name" value="P-loop containing nucleotide triphosphate hydrolases"/>
    <property type="match status" value="2"/>
</dbReference>
<feature type="region of interest" description="Disordered" evidence="5">
    <location>
        <begin position="773"/>
        <end position="797"/>
    </location>
</feature>
<protein>
    <submittedName>
        <fullName evidence="8">DEAD/DEAH box helicase</fullName>
    </submittedName>
</protein>
<dbReference type="InterPro" id="IPR027417">
    <property type="entry name" value="P-loop_NTPase"/>
</dbReference>
<evidence type="ECO:0000256" key="1">
    <source>
        <dbReference type="ARBA" id="ARBA00022741"/>
    </source>
</evidence>
<sequence>MSRMCGIKSRGGGEDRRGWVGSSLMGRGRSRECLCTSLRLAWRQATDGQMGSVPEAGFDLVLTQAGLVSCNPTEGPPGKQTRRCNALKNAASWARFAVSVPSRPSSIRCGAPLDAEKILSEAQPSSRFYAKSLPLPECRELPQLDPAPHQARALKKLDRWYANLGRYGGGGVLVLPTGGGKTFTAVRFLCAGPLSDGYKVLWLAHTHHLLEQAFDSFREETVGSVREPRRALRLRVVSGTPGHFPPRDVRPDDDVVIATLQTVTHAYREQQKQLMSFLRAAGKKLFVVFDEAHHAPAPSYRKLLQALQATPAPVLGLTATPLYSDESRQGWLKKLFPDGILDQARATDLIAAGVLARPKAVPVKTAYTPTFNSAEYAKWLGTFKDVPEHVIDALADNKERNAFIAKVYADNRKQWGKTIIFTDRWFQCEAIAEALGKHGVKAGSVYSHVDARPSTVAQRQRRDPDENKRVLDRFRKGEIQVLTNVRMLTEGTDIPDVKTVFLTRQTTSRILLTQMVGRALRGPKFRGTAEAYIVSFEDDWRQQIQWAEFELADGGTKEGTAKQVERPPLQLISIDLVKKLARQMTDGINITPGPFQTLIPVGWFRTQFDARIDGSDDVEYQDLLVMVFEDERKAFDALIKKLLASVLESLASEDATLDQHRGQIEGWRNRFFEGASRNASDLDADIFLIARHVAQQRDNAPRFYPFEMRVEHDLDKLAESFIDRDLGPRAIDEALRAEYDRPDRFWRTLFHRYEQLRHFYEGCQTRILSERRGEVPGLPPRPAAPPHQLETPSISEPDEQVKTEVKERDGYVCLACGARRSLQVDHIVSVYHGGSNEPGNLQTLCGLCNRMKGTTRIDFANHATQLQRALSAFPAAPTPRAADAANPEQWEKFLRRTINFFFQCAAVDSVEIAGRGDGYYNWKVTLMSGNRPDWLTPHLPDVVERIQRVRDAGRKPRIASLRIEAPGHRYVVHRE</sequence>
<dbReference type="GO" id="GO:0005524">
    <property type="term" value="F:ATP binding"/>
    <property type="evidence" value="ECO:0007669"/>
    <property type="project" value="UniProtKB-KW"/>
</dbReference>
<dbReference type="PROSITE" id="PS51194">
    <property type="entry name" value="HELICASE_CTER"/>
    <property type="match status" value="1"/>
</dbReference>
<accession>A0A6N7Q565</accession>
<dbReference type="PROSITE" id="PS51192">
    <property type="entry name" value="HELICASE_ATP_BIND_1"/>
    <property type="match status" value="1"/>
</dbReference>
<evidence type="ECO:0000256" key="2">
    <source>
        <dbReference type="ARBA" id="ARBA00022801"/>
    </source>
</evidence>
<dbReference type="CDD" id="cd00085">
    <property type="entry name" value="HNHc"/>
    <property type="match status" value="1"/>
</dbReference>
<dbReference type="SMART" id="SM00490">
    <property type="entry name" value="HELICc"/>
    <property type="match status" value="1"/>
</dbReference>
<feature type="domain" description="Helicase C-terminal" evidence="7">
    <location>
        <begin position="399"/>
        <end position="568"/>
    </location>
</feature>
<evidence type="ECO:0000256" key="3">
    <source>
        <dbReference type="ARBA" id="ARBA00022806"/>
    </source>
</evidence>
<keyword evidence="3 8" id="KW-0347">Helicase</keyword>
<dbReference type="AlphaFoldDB" id="A0A6N7Q565"/>